<dbReference type="EMBL" id="MSLT01000023">
    <property type="protein sequence ID" value="OUD12488.1"/>
    <property type="molecule type" value="Genomic_DNA"/>
</dbReference>
<keyword evidence="3" id="KW-1185">Reference proteome</keyword>
<protein>
    <submittedName>
        <fullName evidence="2">Uncharacterized protein</fullName>
    </submittedName>
</protein>
<gene>
    <name evidence="2" type="ORF">TPSD3_15415</name>
</gene>
<organism evidence="2 3">
    <name type="scientific">Thioflexithrix psekupsensis</name>
    <dbReference type="NCBI Taxonomy" id="1570016"/>
    <lineage>
        <taxon>Bacteria</taxon>
        <taxon>Pseudomonadati</taxon>
        <taxon>Pseudomonadota</taxon>
        <taxon>Gammaproteobacteria</taxon>
        <taxon>Thiotrichales</taxon>
        <taxon>Thioflexithrix</taxon>
    </lineage>
</organism>
<keyword evidence="1" id="KW-1133">Transmembrane helix</keyword>
<name>A0A251X5V6_9GAMM</name>
<accession>A0A251X5V6</accession>
<keyword evidence="1" id="KW-0812">Transmembrane</keyword>
<sequence length="194" mass="22426">MSNPPRRVTPPSDMGDVCRSLTELSEILDEHYSRHQEIFEKTTRRFGYGLIMIGLVALMISALMLKMIMSVEGNMREISREMVQIRETMPAMLYMAKNTQEMTNSMLSLTDSVQSMNKNFLDLNQDMTRINVQLEAMNANMAVMPDMQSNVEAMGLIMHRMQHDTLRMRHSIYGMEQNANNMMMPFRMVNGFLP</sequence>
<feature type="transmembrane region" description="Helical" evidence="1">
    <location>
        <begin position="46"/>
        <end position="65"/>
    </location>
</feature>
<evidence type="ECO:0000313" key="3">
    <source>
        <dbReference type="Proteomes" id="UP000194798"/>
    </source>
</evidence>
<dbReference type="RefSeq" id="WP_086489436.1">
    <property type="nucleotide sequence ID" value="NZ_MSLT01000023.1"/>
</dbReference>
<evidence type="ECO:0000256" key="1">
    <source>
        <dbReference type="SAM" id="Phobius"/>
    </source>
</evidence>
<evidence type="ECO:0000313" key="2">
    <source>
        <dbReference type="EMBL" id="OUD12488.1"/>
    </source>
</evidence>
<dbReference type="AlphaFoldDB" id="A0A251X5V6"/>
<proteinExistence type="predicted"/>
<reference evidence="2 3" key="1">
    <citation type="submission" date="2016-12" db="EMBL/GenBank/DDBJ databases">
        <title>Thioflexothrix psekupsii D3 genome sequencing and assembly.</title>
        <authorList>
            <person name="Fomenkov A."/>
            <person name="Vincze T."/>
            <person name="Grabovich M."/>
            <person name="Anton B.P."/>
            <person name="Dubinina G."/>
            <person name="Orlova M."/>
            <person name="Belousova E."/>
            <person name="Roberts R.J."/>
        </authorList>
    </citation>
    <scope>NUCLEOTIDE SEQUENCE [LARGE SCALE GENOMIC DNA]</scope>
    <source>
        <strain evidence="2">D3</strain>
    </source>
</reference>
<dbReference type="Proteomes" id="UP000194798">
    <property type="component" value="Unassembled WGS sequence"/>
</dbReference>
<comment type="caution">
    <text evidence="2">The sequence shown here is derived from an EMBL/GenBank/DDBJ whole genome shotgun (WGS) entry which is preliminary data.</text>
</comment>
<keyword evidence="1" id="KW-0472">Membrane</keyword>